<dbReference type="NCBIfam" id="NF009287">
    <property type="entry name" value="PRK12647.1"/>
    <property type="match status" value="1"/>
</dbReference>
<feature type="transmembrane region" description="Helical" evidence="10">
    <location>
        <begin position="200"/>
        <end position="225"/>
    </location>
</feature>
<reference evidence="15" key="2">
    <citation type="submission" date="2024-06" db="EMBL/GenBank/DDBJ databases">
        <authorList>
            <person name="Plum-Jensen L.E."/>
            <person name="Schramm A."/>
            <person name="Marshall I.P.G."/>
        </authorList>
    </citation>
    <scope>NUCLEOTIDE SEQUENCE</scope>
    <source>
        <strain evidence="15">Rat1</strain>
    </source>
</reference>
<evidence type="ECO:0000256" key="4">
    <source>
        <dbReference type="ARBA" id="ARBA00022475"/>
    </source>
</evidence>
<evidence type="ECO:0000256" key="5">
    <source>
        <dbReference type="ARBA" id="ARBA00022692"/>
    </source>
</evidence>
<sequence length="769" mass="81817">MTPAIASEQQPANGKSRLHRLNPGWFVALLPLSLTLLFAGLIGRVAAGEVITFSYPWVPSLGVNLSFYIDGLSLVFALLISGIGTLVIIYAGGYLAGHPQLGRFYIYLLLFMTAMLGLVLSGNIIALFVFWELTSLSSYLLIGFNHCQPKARASALQALLITGGGGLALLAGLVLLGQVGGSWELSNLLTQDIVIQNHPLYLPIILLFLLGAFTKSAQFPFHIWLPNAMAAPTPVSAYLHSATMVKAGIFLLARFNPILGNTPIWQCSLTATGAVTMLLGAYLAWQQTDLKRILAYSTISALGTLVLLLGVGTAIAVKAAVVFLIVHSLYKGALFMAAGAIDHETGTRDINQLRGLRRVMPITFVAVTLAALSMAGALPLFLGYIGKKLIYEAALTAPSAAWLLTGSVLLTNTFTVVVAGLVAVRPFWGRLKPTPKPAHEAPLSLWLGPLLLAGLGLLLVGLLEFVPSSLLTPFLATSATAIADELVRVKLAAWSGVNAIFWLSLATLLAGIGLYTGRNGLRRLLSPANALTAIGPERIYERTLAGLQIVATGQTRLLQHGYLPLYLLTIVLTATGLIGYTLLTRYGLNIGTHWSGVRVHEITVAVIILLATGAAVVSNSRLATIAALGMIGYGLSLLFVFYGAPDLAMTQLAVETLTVIILALTLYHLPGFSRLSSTTDRTRDALVALTVGGLVSVLVLTVLTVPMQSRLTPFFAENSAPLAKGRNIVNVILVDFRALDTLGEITVLAVAAIGIYALLKQQKQNEQNE</sequence>
<dbReference type="InterPro" id="IPR050616">
    <property type="entry name" value="CPA3_Na-H_Antiporter_A"/>
</dbReference>
<feature type="domain" description="NADH:quinone oxidoreductase/Mrp antiporter transmembrane" evidence="11">
    <location>
        <begin position="121"/>
        <end position="407"/>
    </location>
</feature>
<feature type="transmembrane region" description="Helical" evidence="10">
    <location>
        <begin position="445"/>
        <end position="471"/>
    </location>
</feature>
<feature type="transmembrane region" description="Helical" evidence="10">
    <location>
        <begin position="67"/>
        <end position="92"/>
    </location>
</feature>
<gene>
    <name evidence="15" type="ORF">Q3M24_06300</name>
</gene>
<evidence type="ECO:0000256" key="2">
    <source>
        <dbReference type="ARBA" id="ARBA00022448"/>
    </source>
</evidence>
<evidence type="ECO:0000256" key="10">
    <source>
        <dbReference type="SAM" id="Phobius"/>
    </source>
</evidence>
<dbReference type="Pfam" id="PF13244">
    <property type="entry name" value="MbhD"/>
    <property type="match status" value="1"/>
</dbReference>
<keyword evidence="3" id="KW-0050">Antiport</keyword>
<dbReference type="GO" id="GO:0005886">
    <property type="term" value="C:plasma membrane"/>
    <property type="evidence" value="ECO:0007669"/>
    <property type="project" value="UniProtKB-SubCell"/>
</dbReference>
<evidence type="ECO:0000259" key="13">
    <source>
        <dbReference type="Pfam" id="PF13244"/>
    </source>
</evidence>
<feature type="domain" description="MrpA C-terminal/MbhE" evidence="14">
    <location>
        <begin position="681"/>
        <end position="763"/>
    </location>
</feature>
<feature type="transmembrane region" description="Helical" evidence="10">
    <location>
        <begin position="563"/>
        <end position="582"/>
    </location>
</feature>
<evidence type="ECO:0000256" key="8">
    <source>
        <dbReference type="ARBA" id="ARBA00023136"/>
    </source>
</evidence>
<dbReference type="InterPro" id="IPR001516">
    <property type="entry name" value="Proton_antipo_N"/>
</dbReference>
<feature type="domain" description="NADH-Ubiquinone oxidoreductase (complex I) chain 5 N-terminal" evidence="12">
    <location>
        <begin position="60"/>
        <end position="105"/>
    </location>
</feature>
<dbReference type="Pfam" id="PF20501">
    <property type="entry name" value="MbhE"/>
    <property type="match status" value="1"/>
</dbReference>
<keyword evidence="2" id="KW-0813">Transport</keyword>
<feature type="transmembrane region" description="Helical" evidence="10">
    <location>
        <begin position="602"/>
        <end position="618"/>
    </location>
</feature>
<keyword evidence="5 9" id="KW-0812">Transmembrane</keyword>
<feature type="transmembrane region" description="Helical" evidence="10">
    <location>
        <begin position="741"/>
        <end position="759"/>
    </location>
</feature>
<feature type="transmembrane region" description="Helical" evidence="10">
    <location>
        <begin position="158"/>
        <end position="179"/>
    </location>
</feature>
<reference evidence="15" key="1">
    <citation type="journal article" date="2024" name="Syst. Appl. Microbiol.">
        <title>First single-strain enrichments of Electrothrix cable bacteria, description of E. aestuarii sp. nov. and E. rattekaaiensis sp. nov., and proposal of a cable bacteria taxonomy following the rules of the SeqCode.</title>
        <authorList>
            <person name="Plum-Jensen L.E."/>
            <person name="Schramm A."/>
            <person name="Marshall I.P.G."/>
        </authorList>
    </citation>
    <scope>NUCLEOTIDE SEQUENCE</scope>
    <source>
        <strain evidence="15">Rat1</strain>
    </source>
</reference>
<feature type="transmembrane region" description="Helical" evidence="10">
    <location>
        <begin position="625"/>
        <end position="644"/>
    </location>
</feature>
<evidence type="ECO:0000256" key="7">
    <source>
        <dbReference type="ARBA" id="ARBA00023065"/>
    </source>
</evidence>
<evidence type="ECO:0000259" key="11">
    <source>
        <dbReference type="Pfam" id="PF00361"/>
    </source>
</evidence>
<feature type="domain" description="MrpA C-terminal/MbhD" evidence="13">
    <location>
        <begin position="606"/>
        <end position="670"/>
    </location>
</feature>
<dbReference type="InterPro" id="IPR046806">
    <property type="entry name" value="MrpA_C/MbhE"/>
</dbReference>
<comment type="subcellular location">
    <subcellularLocation>
        <location evidence="1">Cell membrane</location>
        <topology evidence="1">Multi-pass membrane protein</topology>
    </subcellularLocation>
    <subcellularLocation>
        <location evidence="9">Membrane</location>
        <topology evidence="9">Multi-pass membrane protein</topology>
    </subcellularLocation>
</comment>
<evidence type="ECO:0000259" key="12">
    <source>
        <dbReference type="Pfam" id="PF00662"/>
    </source>
</evidence>
<proteinExistence type="predicted"/>
<evidence type="ECO:0000259" key="14">
    <source>
        <dbReference type="Pfam" id="PF20501"/>
    </source>
</evidence>
<feature type="transmembrane region" description="Helical" evidence="10">
    <location>
        <begin position="104"/>
        <end position="131"/>
    </location>
</feature>
<dbReference type="InterPro" id="IPR025383">
    <property type="entry name" value="MrpA_C/MbhD"/>
</dbReference>
<keyword evidence="6 10" id="KW-1133">Transmembrane helix</keyword>
<feature type="transmembrane region" description="Helical" evidence="10">
    <location>
        <begin position="685"/>
        <end position="705"/>
    </location>
</feature>
<feature type="transmembrane region" description="Helical" evidence="10">
    <location>
        <begin position="402"/>
        <end position="424"/>
    </location>
</feature>
<dbReference type="GO" id="GO:0006811">
    <property type="term" value="P:monoatomic ion transport"/>
    <property type="evidence" value="ECO:0007669"/>
    <property type="project" value="UniProtKB-KW"/>
</dbReference>
<dbReference type="PANTHER" id="PTHR43373">
    <property type="entry name" value="NA(+)/H(+) ANTIPORTER SUBUNIT"/>
    <property type="match status" value="1"/>
</dbReference>
<feature type="transmembrane region" description="Helical" evidence="10">
    <location>
        <begin position="267"/>
        <end position="285"/>
    </location>
</feature>
<name>A0AAU8LZC8_9BACT</name>
<dbReference type="KEGG" id="eaj:Q3M24_06300"/>
<feature type="transmembrane region" description="Helical" evidence="10">
    <location>
        <begin position="25"/>
        <end position="47"/>
    </location>
</feature>
<protein>
    <submittedName>
        <fullName evidence="15">Monovalent cation/H+ antiporter subunit A</fullName>
    </submittedName>
</protein>
<keyword evidence="8 10" id="KW-0472">Membrane</keyword>
<feature type="transmembrane region" description="Helical" evidence="10">
    <location>
        <begin position="656"/>
        <end position="673"/>
    </location>
</feature>
<dbReference type="EMBL" id="CP159373">
    <property type="protein sequence ID" value="XCN74353.1"/>
    <property type="molecule type" value="Genomic_DNA"/>
</dbReference>
<evidence type="ECO:0000313" key="15">
    <source>
        <dbReference type="EMBL" id="XCN74353.1"/>
    </source>
</evidence>
<dbReference type="Pfam" id="PF00361">
    <property type="entry name" value="Proton_antipo_M"/>
    <property type="match status" value="1"/>
</dbReference>
<dbReference type="PRINTS" id="PR01434">
    <property type="entry name" value="NADHDHGNASE5"/>
</dbReference>
<dbReference type="Pfam" id="PF00662">
    <property type="entry name" value="Proton_antipo_N"/>
    <property type="match status" value="1"/>
</dbReference>
<feature type="transmembrane region" description="Helical" evidence="10">
    <location>
        <begin position="362"/>
        <end position="382"/>
    </location>
</feature>
<accession>A0AAU8LZC8</accession>
<dbReference type="InterPro" id="IPR001750">
    <property type="entry name" value="ND/Mrp_TM"/>
</dbReference>
<dbReference type="PANTHER" id="PTHR43373:SF1">
    <property type="entry name" value="NA(+)_H(+) ANTIPORTER SUBUNIT A"/>
    <property type="match status" value="1"/>
</dbReference>
<feature type="transmembrane region" description="Helical" evidence="10">
    <location>
        <begin position="491"/>
        <end position="515"/>
    </location>
</feature>
<keyword evidence="4" id="KW-1003">Cell membrane</keyword>
<dbReference type="GO" id="GO:0015297">
    <property type="term" value="F:antiporter activity"/>
    <property type="evidence" value="ECO:0007669"/>
    <property type="project" value="UniProtKB-KW"/>
</dbReference>
<evidence type="ECO:0000256" key="9">
    <source>
        <dbReference type="RuleBase" id="RU000320"/>
    </source>
</evidence>
<evidence type="ECO:0000256" key="1">
    <source>
        <dbReference type="ARBA" id="ARBA00004651"/>
    </source>
</evidence>
<keyword evidence="7" id="KW-0406">Ion transport</keyword>
<evidence type="ECO:0000256" key="3">
    <source>
        <dbReference type="ARBA" id="ARBA00022449"/>
    </source>
</evidence>
<organism evidence="15">
    <name type="scientific">Candidatus Electrothrix aestuarii</name>
    <dbReference type="NCBI Taxonomy" id="3062594"/>
    <lineage>
        <taxon>Bacteria</taxon>
        <taxon>Pseudomonadati</taxon>
        <taxon>Thermodesulfobacteriota</taxon>
        <taxon>Desulfobulbia</taxon>
        <taxon>Desulfobulbales</taxon>
        <taxon>Desulfobulbaceae</taxon>
        <taxon>Candidatus Electrothrix</taxon>
    </lineage>
</organism>
<evidence type="ECO:0000256" key="6">
    <source>
        <dbReference type="ARBA" id="ARBA00022989"/>
    </source>
</evidence>
<dbReference type="AlphaFoldDB" id="A0AAU8LZC8"/>